<reference evidence="1" key="2">
    <citation type="submission" date="2020-11" db="EMBL/GenBank/DDBJ databases">
        <authorList>
            <person name="McCartney M.A."/>
            <person name="Auch B."/>
            <person name="Kono T."/>
            <person name="Mallez S."/>
            <person name="Becker A."/>
            <person name="Gohl D.M."/>
            <person name="Silverstein K.A.T."/>
            <person name="Koren S."/>
            <person name="Bechman K.B."/>
            <person name="Herman A."/>
            <person name="Abrahante J.E."/>
            <person name="Garbe J."/>
        </authorList>
    </citation>
    <scope>NUCLEOTIDE SEQUENCE</scope>
    <source>
        <strain evidence="1">Duluth1</strain>
        <tissue evidence="1">Whole animal</tissue>
    </source>
</reference>
<evidence type="ECO:0000313" key="1">
    <source>
        <dbReference type="EMBL" id="KAH3815388.1"/>
    </source>
</evidence>
<evidence type="ECO:0000313" key="2">
    <source>
        <dbReference type="Proteomes" id="UP000828390"/>
    </source>
</evidence>
<proteinExistence type="predicted"/>
<comment type="caution">
    <text evidence="1">The sequence shown here is derived from an EMBL/GenBank/DDBJ whole genome shotgun (WGS) entry which is preliminary data.</text>
</comment>
<dbReference type="EMBL" id="JAIWYP010000006">
    <property type="protein sequence ID" value="KAH3815388.1"/>
    <property type="molecule type" value="Genomic_DNA"/>
</dbReference>
<protein>
    <submittedName>
        <fullName evidence="1">Uncharacterized protein</fullName>
    </submittedName>
</protein>
<dbReference type="AlphaFoldDB" id="A0A9D4JNP2"/>
<sequence length="52" mass="5864">MYLCKAFPDSELFLCCFPHNPRRGQWSSDVHVSGSVSTCHRTLVIEPRGPNS</sequence>
<reference evidence="1" key="1">
    <citation type="journal article" date="2019" name="bioRxiv">
        <title>The Genome of the Zebra Mussel, Dreissena polymorpha: A Resource for Invasive Species Research.</title>
        <authorList>
            <person name="McCartney M.A."/>
            <person name="Auch B."/>
            <person name="Kono T."/>
            <person name="Mallez S."/>
            <person name="Zhang Y."/>
            <person name="Obille A."/>
            <person name="Becker A."/>
            <person name="Abrahante J.E."/>
            <person name="Garbe J."/>
            <person name="Badalamenti J.P."/>
            <person name="Herman A."/>
            <person name="Mangelson H."/>
            <person name="Liachko I."/>
            <person name="Sullivan S."/>
            <person name="Sone E.D."/>
            <person name="Koren S."/>
            <person name="Silverstein K.A.T."/>
            <person name="Beckman K.B."/>
            <person name="Gohl D.M."/>
        </authorList>
    </citation>
    <scope>NUCLEOTIDE SEQUENCE</scope>
    <source>
        <strain evidence="1">Duluth1</strain>
        <tissue evidence="1">Whole animal</tissue>
    </source>
</reference>
<keyword evidence="2" id="KW-1185">Reference proteome</keyword>
<gene>
    <name evidence="1" type="ORF">DPMN_143910</name>
</gene>
<organism evidence="1 2">
    <name type="scientific">Dreissena polymorpha</name>
    <name type="common">Zebra mussel</name>
    <name type="synonym">Mytilus polymorpha</name>
    <dbReference type="NCBI Taxonomy" id="45954"/>
    <lineage>
        <taxon>Eukaryota</taxon>
        <taxon>Metazoa</taxon>
        <taxon>Spiralia</taxon>
        <taxon>Lophotrochozoa</taxon>
        <taxon>Mollusca</taxon>
        <taxon>Bivalvia</taxon>
        <taxon>Autobranchia</taxon>
        <taxon>Heteroconchia</taxon>
        <taxon>Euheterodonta</taxon>
        <taxon>Imparidentia</taxon>
        <taxon>Neoheterodontei</taxon>
        <taxon>Myida</taxon>
        <taxon>Dreissenoidea</taxon>
        <taxon>Dreissenidae</taxon>
        <taxon>Dreissena</taxon>
    </lineage>
</organism>
<accession>A0A9D4JNP2</accession>
<dbReference type="Proteomes" id="UP000828390">
    <property type="component" value="Unassembled WGS sequence"/>
</dbReference>
<name>A0A9D4JNP2_DREPO</name>